<dbReference type="AlphaFoldDB" id="A0A2N9HRH6"/>
<dbReference type="EMBL" id="OIVN01003957">
    <property type="protein sequence ID" value="SPD14585.1"/>
    <property type="molecule type" value="Genomic_DNA"/>
</dbReference>
<evidence type="ECO:0000313" key="3">
    <source>
        <dbReference type="EMBL" id="SPD14585.1"/>
    </source>
</evidence>
<protein>
    <recommendedName>
        <fullName evidence="2">DUF4378 domain-containing protein</fullName>
    </recommendedName>
</protein>
<feature type="domain" description="DUF4378" evidence="2">
    <location>
        <begin position="589"/>
        <end position="755"/>
    </location>
</feature>
<accession>A0A2N9HRH6</accession>
<proteinExistence type="predicted"/>
<sequence>MERAQVGHVSSDSNASALMELDSSYHNKDKGADRWSSEQKGKPRRREHPQEEELQKFKKEFEAWQAARFTECSRVIELDDIPGQLLAQEDLNKEKMARYATSVRTACEKAVEYKGHTLKARSHERGSLDQHGYKTELFPSEQREFFPLRSRTLSRDFEESSLMISSQKLDKSSAPTKIVILKPGPDRICNQEESWTSSSGTLEQRGSIEDFLEEVKERLKCELQGKNLKRSSVGRGSGIETPFSEKPSDPKRIAKHIAKQVRESVTRDLGRNLIRSESTRSYRSEIQFNGPGSPDFISRDTRKFLSERLRNVLKRESHLDVPIVVNGSSTSSAFDDEKVKREQVRDSLKARNEVSCWEIVKDEQEIQTRSFRHGSDDGGVLQRELSPRNLIRSLSAPVSGTSFGKLLLEDRHVLTGAHIRRKHEATDNGSVDVKKQKKEKFNFKEKVSNFRYSFALRRRLFGKKIESIVESHSSELDLMKDMMSGPTIIMNHGERHENSTEVPPSPASICSSAQEEFWRLADHISPMSTPDLSSREDIDVPLVFKEISSNLNELRKQLNQLKSHDPEDTTTEQESDECEMVELEDPTEAYIRDLLVSSGLYDGSSDGYLFRWDTFAKPISNSVFEEVEESYRNLAKEDESPIKDHNEKVDHKLLLDLLNETLSTILGSLSTTSTFKRKIINSSMMPPLRGRMLLDHVWEIIRVYLHPSTDKFHNSLDSMVAQDLGSTPWSILMDDEVNVLGRDVECLIIGDLVEEIVKDMQL</sequence>
<name>A0A2N9HRH6_FAGSY</name>
<reference evidence="3" key="1">
    <citation type="submission" date="2018-02" db="EMBL/GenBank/DDBJ databases">
        <authorList>
            <person name="Cohen D.B."/>
            <person name="Kent A.D."/>
        </authorList>
    </citation>
    <scope>NUCLEOTIDE SEQUENCE</scope>
</reference>
<feature type="region of interest" description="Disordered" evidence="1">
    <location>
        <begin position="1"/>
        <end position="53"/>
    </location>
</feature>
<evidence type="ECO:0000256" key="1">
    <source>
        <dbReference type="SAM" id="MobiDB-lite"/>
    </source>
</evidence>
<gene>
    <name evidence="3" type="ORF">FSB_LOCUS42467</name>
</gene>
<dbReference type="PANTHER" id="PTHR40836">
    <property type="entry name" value="RB1-INDUCIBLE COILED-COIL PROTEIN"/>
    <property type="match status" value="1"/>
</dbReference>
<evidence type="ECO:0000259" key="2">
    <source>
        <dbReference type="Pfam" id="PF14309"/>
    </source>
</evidence>
<dbReference type="InterPro" id="IPR025486">
    <property type="entry name" value="DUF4378"/>
</dbReference>
<organism evidence="3">
    <name type="scientific">Fagus sylvatica</name>
    <name type="common">Beechnut</name>
    <dbReference type="NCBI Taxonomy" id="28930"/>
    <lineage>
        <taxon>Eukaryota</taxon>
        <taxon>Viridiplantae</taxon>
        <taxon>Streptophyta</taxon>
        <taxon>Embryophyta</taxon>
        <taxon>Tracheophyta</taxon>
        <taxon>Spermatophyta</taxon>
        <taxon>Magnoliopsida</taxon>
        <taxon>eudicotyledons</taxon>
        <taxon>Gunneridae</taxon>
        <taxon>Pentapetalae</taxon>
        <taxon>rosids</taxon>
        <taxon>fabids</taxon>
        <taxon>Fagales</taxon>
        <taxon>Fagaceae</taxon>
        <taxon>Fagus</taxon>
    </lineage>
</organism>
<dbReference type="PANTHER" id="PTHR40836:SF4">
    <property type="entry name" value="RB1-INDUCIBLE COILED-COIL PROTEIN"/>
    <property type="match status" value="1"/>
</dbReference>
<feature type="compositionally biased region" description="Basic and acidic residues" evidence="1">
    <location>
        <begin position="23"/>
        <end position="41"/>
    </location>
</feature>
<dbReference type="Pfam" id="PF14309">
    <property type="entry name" value="DUF4378"/>
    <property type="match status" value="1"/>
</dbReference>